<feature type="domain" description="Integral membrane bound transporter" evidence="6">
    <location>
        <begin position="31"/>
        <end position="152"/>
    </location>
</feature>
<feature type="transmembrane region" description="Helical" evidence="5">
    <location>
        <begin position="73"/>
        <end position="106"/>
    </location>
</feature>
<feature type="transmembrane region" description="Helical" evidence="5">
    <location>
        <begin position="118"/>
        <end position="137"/>
    </location>
</feature>
<dbReference type="STRING" id="400772.RR49_01315"/>
<evidence type="ECO:0000256" key="2">
    <source>
        <dbReference type="ARBA" id="ARBA00022692"/>
    </source>
</evidence>
<reference evidence="7 10" key="2">
    <citation type="journal article" date="2018" name="Nat. Biotechnol.">
        <title>A standardized bacterial taxonomy based on genome phylogeny substantially revises the tree of life.</title>
        <authorList>
            <person name="Parks D.H."/>
            <person name="Chuvochina M."/>
            <person name="Waite D.W."/>
            <person name="Rinke C."/>
            <person name="Skarshewski A."/>
            <person name="Chaumeil P.A."/>
            <person name="Hugenholtz P."/>
        </authorList>
    </citation>
    <scope>NUCLEOTIDE SEQUENCE [LARGE SCALE GENOMIC DNA]</scope>
    <source>
        <strain evidence="7">UBA9152</strain>
    </source>
</reference>
<dbReference type="Pfam" id="PF13515">
    <property type="entry name" value="FUSC_2"/>
    <property type="match status" value="1"/>
</dbReference>
<evidence type="ECO:0000313" key="9">
    <source>
        <dbReference type="Proteomes" id="UP000033451"/>
    </source>
</evidence>
<dbReference type="PATRIC" id="fig|400772.4.peg.1338"/>
<evidence type="ECO:0000256" key="1">
    <source>
        <dbReference type="ARBA" id="ARBA00004141"/>
    </source>
</evidence>
<keyword evidence="9" id="KW-1185">Reference proteome</keyword>
<evidence type="ECO:0000256" key="3">
    <source>
        <dbReference type="ARBA" id="ARBA00022989"/>
    </source>
</evidence>
<dbReference type="Proteomes" id="UP000257479">
    <property type="component" value="Unassembled WGS sequence"/>
</dbReference>
<evidence type="ECO:0000313" key="8">
    <source>
        <dbReference type="EMBL" id="KJL36979.1"/>
    </source>
</evidence>
<feature type="transmembrane region" description="Helical" evidence="5">
    <location>
        <begin position="143"/>
        <end position="164"/>
    </location>
</feature>
<dbReference type="OrthoDB" id="5176502at2"/>
<evidence type="ECO:0000313" key="7">
    <source>
        <dbReference type="EMBL" id="HAN23543.1"/>
    </source>
</evidence>
<name>A0A0F0LWA3_9MICO</name>
<dbReference type="Proteomes" id="UP000033451">
    <property type="component" value="Unassembled WGS sequence"/>
</dbReference>
<gene>
    <name evidence="7" type="ORF">DCP95_03100</name>
    <name evidence="8" type="ORF">RR49_01315</name>
</gene>
<keyword evidence="4 5" id="KW-0472">Membrane</keyword>
<comment type="caution">
    <text evidence="8">The sequence shown here is derived from an EMBL/GenBank/DDBJ whole genome shotgun (WGS) entry which is preliminary data.</text>
</comment>
<feature type="transmembrane region" description="Helical" evidence="5">
    <location>
        <begin position="25"/>
        <end position="53"/>
    </location>
</feature>
<protein>
    <submittedName>
        <fullName evidence="8">Fusaric acid resistance protein family protein</fullName>
    </submittedName>
</protein>
<dbReference type="EMBL" id="JYIY01000070">
    <property type="protein sequence ID" value="KJL36979.1"/>
    <property type="molecule type" value="Genomic_DNA"/>
</dbReference>
<keyword evidence="2 5" id="KW-0812">Transmembrane</keyword>
<dbReference type="AlphaFoldDB" id="A0A0F0LWA3"/>
<evidence type="ECO:0000256" key="5">
    <source>
        <dbReference type="SAM" id="Phobius"/>
    </source>
</evidence>
<proteinExistence type="predicted"/>
<evidence type="ECO:0000259" key="6">
    <source>
        <dbReference type="Pfam" id="PF13515"/>
    </source>
</evidence>
<sequence>MRPVPTAFDVRSATRPSLLQVGKSAVAVAVAWLLAGWLVHGPAPVFAAIAALLVVQPSLNQSVARAIERSVGVIAGVVLASVLGIAFGRATAVVLVAAAVGLLLAWSLRMTVGTANQIAISAILVLSLGATTPEYAVDRIIETVIGAIVGIIANLAIVPPVALAPAREQVRRLREELALSFERLADALDHPPTAAGREELMIGARLLRPVQSRANDALAAASESLTFNPRGRSLGTQVAALRDDLDVFTPIVTQLIGMTRAVYDHASDDATPDPALPAIALQLRRVAHDVRLTGEQADAAPEEPALTAPLELVQPGPQWILVGAMLEDLKRVHLSLTERA</sequence>
<dbReference type="GO" id="GO:0016020">
    <property type="term" value="C:membrane"/>
    <property type="evidence" value="ECO:0007669"/>
    <property type="project" value="UniProtKB-SubCell"/>
</dbReference>
<keyword evidence="3 5" id="KW-1133">Transmembrane helix</keyword>
<evidence type="ECO:0000313" key="10">
    <source>
        <dbReference type="Proteomes" id="UP000257479"/>
    </source>
</evidence>
<accession>A0A0F0LWA3</accession>
<dbReference type="RefSeq" id="WP_045247260.1">
    <property type="nucleotide sequence ID" value="NZ_DAIQHQ010000007.1"/>
</dbReference>
<organism evidence="8 9">
    <name type="scientific">Microbacterium ginsengisoli</name>
    <dbReference type="NCBI Taxonomy" id="400772"/>
    <lineage>
        <taxon>Bacteria</taxon>
        <taxon>Bacillati</taxon>
        <taxon>Actinomycetota</taxon>
        <taxon>Actinomycetes</taxon>
        <taxon>Micrococcales</taxon>
        <taxon>Microbacteriaceae</taxon>
        <taxon>Microbacterium</taxon>
    </lineage>
</organism>
<comment type="subcellular location">
    <subcellularLocation>
        <location evidence="1">Membrane</location>
        <topology evidence="1">Multi-pass membrane protein</topology>
    </subcellularLocation>
</comment>
<reference evidence="8 9" key="1">
    <citation type="submission" date="2015-02" db="EMBL/GenBank/DDBJ databases">
        <title>Draft genome sequences of ten Microbacterium spp. with emphasis on heavy metal contaminated environments.</title>
        <authorList>
            <person name="Corretto E."/>
        </authorList>
    </citation>
    <scope>NUCLEOTIDE SEQUENCE [LARGE SCALE GENOMIC DNA]</scope>
    <source>
        <strain evidence="8 9">DSM 18659</strain>
    </source>
</reference>
<dbReference type="InterPro" id="IPR049453">
    <property type="entry name" value="Memb_transporter_dom"/>
</dbReference>
<dbReference type="EMBL" id="DMNG01000048">
    <property type="protein sequence ID" value="HAN23543.1"/>
    <property type="molecule type" value="Genomic_DNA"/>
</dbReference>
<evidence type="ECO:0000256" key="4">
    <source>
        <dbReference type="ARBA" id="ARBA00023136"/>
    </source>
</evidence>